<feature type="region of interest" description="Disordered" evidence="1">
    <location>
        <begin position="1"/>
        <end position="173"/>
    </location>
</feature>
<feature type="compositionally biased region" description="Low complexity" evidence="1">
    <location>
        <begin position="87"/>
        <end position="103"/>
    </location>
</feature>
<protein>
    <submittedName>
        <fullName evidence="2">Collagen triple helix repeat-containing protein</fullName>
    </submittedName>
</protein>
<dbReference type="PANTHER" id="PTHR24023">
    <property type="entry name" value="COLLAGEN ALPHA"/>
    <property type="match status" value="1"/>
</dbReference>
<dbReference type="InterPro" id="IPR050149">
    <property type="entry name" value="Collagen_superfamily"/>
</dbReference>
<feature type="compositionally biased region" description="Low complexity" evidence="1">
    <location>
        <begin position="1"/>
        <end position="19"/>
    </location>
</feature>
<evidence type="ECO:0000313" key="3">
    <source>
        <dbReference type="Proteomes" id="UP000199109"/>
    </source>
</evidence>
<feature type="compositionally biased region" description="Low complexity" evidence="1">
    <location>
        <begin position="45"/>
        <end position="61"/>
    </location>
</feature>
<proteinExistence type="predicted"/>
<dbReference type="PANTHER" id="PTHR24023:SF1095">
    <property type="entry name" value="EGF-LIKE DOMAIN-CONTAINING PROTEIN"/>
    <property type="match status" value="1"/>
</dbReference>
<dbReference type="Pfam" id="PF01391">
    <property type="entry name" value="Collagen"/>
    <property type="match status" value="2"/>
</dbReference>
<dbReference type="GO" id="GO:0030198">
    <property type="term" value="P:extracellular matrix organization"/>
    <property type="evidence" value="ECO:0007669"/>
    <property type="project" value="TreeGrafter"/>
</dbReference>
<feature type="non-terminal residue" evidence="2">
    <location>
        <position position="1"/>
    </location>
</feature>
<keyword evidence="2" id="KW-0176">Collagen</keyword>
<evidence type="ECO:0000313" key="2">
    <source>
        <dbReference type="EMBL" id="SDE85841.1"/>
    </source>
</evidence>
<dbReference type="GO" id="GO:0030020">
    <property type="term" value="F:extracellular matrix structural constituent conferring tensile strength"/>
    <property type="evidence" value="ECO:0007669"/>
    <property type="project" value="TreeGrafter"/>
</dbReference>
<dbReference type="Proteomes" id="UP000199109">
    <property type="component" value="Unassembled WGS sequence"/>
</dbReference>
<dbReference type="GO" id="GO:0005615">
    <property type="term" value="C:extracellular space"/>
    <property type="evidence" value="ECO:0007669"/>
    <property type="project" value="TreeGrafter"/>
</dbReference>
<gene>
    <name evidence="2" type="ORF">SAMN05421636_10874</name>
</gene>
<dbReference type="EMBL" id="FNAO01000008">
    <property type="protein sequence ID" value="SDE85841.1"/>
    <property type="molecule type" value="Genomic_DNA"/>
</dbReference>
<evidence type="ECO:0000256" key="1">
    <source>
        <dbReference type="SAM" id="MobiDB-lite"/>
    </source>
</evidence>
<organism evidence="2 3">
    <name type="scientific">Pricia antarctica</name>
    <dbReference type="NCBI Taxonomy" id="641691"/>
    <lineage>
        <taxon>Bacteria</taxon>
        <taxon>Pseudomonadati</taxon>
        <taxon>Bacteroidota</taxon>
        <taxon>Flavobacteriia</taxon>
        <taxon>Flavobacteriales</taxon>
        <taxon>Flavobacteriaceae</taxon>
        <taxon>Pricia</taxon>
    </lineage>
</organism>
<keyword evidence="3" id="KW-1185">Reference proteome</keyword>
<feature type="compositionally biased region" description="Low complexity" evidence="1">
    <location>
        <begin position="132"/>
        <end position="150"/>
    </location>
</feature>
<reference evidence="2 3" key="1">
    <citation type="submission" date="2016-10" db="EMBL/GenBank/DDBJ databases">
        <authorList>
            <person name="de Groot N.N."/>
        </authorList>
    </citation>
    <scope>NUCLEOTIDE SEQUENCE [LARGE SCALE GENOMIC DNA]</scope>
    <source>
        <strain evidence="2 3">DSM 23421</strain>
    </source>
</reference>
<accession>A0A1G7GCM7</accession>
<dbReference type="STRING" id="641691.SAMN05421636_10874"/>
<dbReference type="GO" id="GO:0031012">
    <property type="term" value="C:extracellular matrix"/>
    <property type="evidence" value="ECO:0007669"/>
    <property type="project" value="TreeGrafter"/>
</dbReference>
<dbReference type="InterPro" id="IPR008160">
    <property type="entry name" value="Collagen"/>
</dbReference>
<name>A0A1G7GCM7_9FLAO</name>
<sequence length="365" mass="35831">DGATGPQGPQGNAGPQGPSGLDGADGATGPQGPTGANGLDGIDGATGPQGPQGNAGPQGPSGLDGADGATGPQGPTGANGLDGIDGATGPQGPQGNAGPQGPAGLDGADGATGPQGNAGPQGPAGLDGLDGATGPQGPAGATGPAGNPATDDQDLSLSGDILSITGDPTPTPTIDLSVYRDNTNLATDNLTQDAETRTYSMNGQDLGFTNGSFGIGTNTPDARLDVEGGAVRFTDYAAATTPYKNSSADYLLATDADGDVVQVNSVKSSRIFYPPSIAVDASTNGTFSIDLYAQYIAQFGSPVVSSGGAIPTYNAIELDYHITYADPTVFNTGTMSITPAGVLNYTIIGQPTDYNALINVVFVVK</sequence>
<dbReference type="AlphaFoldDB" id="A0A1G7GCM7"/>
<feature type="compositionally biased region" description="Low complexity" evidence="1">
    <location>
        <begin position="111"/>
        <end position="124"/>
    </location>
</feature>